<protein>
    <submittedName>
        <fullName evidence="1">Uncharacterized protein</fullName>
    </submittedName>
</protein>
<dbReference type="Proteomes" id="UP000326396">
    <property type="component" value="Unassembled WGS sequence"/>
</dbReference>
<dbReference type="EMBL" id="SZYD01000084">
    <property type="protein sequence ID" value="KAD2210649.1"/>
    <property type="molecule type" value="Genomic_DNA"/>
</dbReference>
<name>A0A5N6LK46_9ASTR</name>
<dbReference type="OrthoDB" id="1932348at2759"/>
<comment type="caution">
    <text evidence="1">The sequence shown here is derived from an EMBL/GenBank/DDBJ whole genome shotgun (WGS) entry which is preliminary data.</text>
</comment>
<reference evidence="1 2" key="1">
    <citation type="submission" date="2019-05" db="EMBL/GenBank/DDBJ databases">
        <title>Mikania micrantha, genome provides insights into the molecular mechanism of rapid growth.</title>
        <authorList>
            <person name="Liu B."/>
        </authorList>
    </citation>
    <scope>NUCLEOTIDE SEQUENCE [LARGE SCALE GENOMIC DNA]</scope>
    <source>
        <strain evidence="1">NLD-2019</strain>
        <tissue evidence="1">Leaf</tissue>
    </source>
</reference>
<accession>A0A5N6LK46</accession>
<organism evidence="1 2">
    <name type="scientific">Mikania micrantha</name>
    <name type="common">bitter vine</name>
    <dbReference type="NCBI Taxonomy" id="192012"/>
    <lineage>
        <taxon>Eukaryota</taxon>
        <taxon>Viridiplantae</taxon>
        <taxon>Streptophyta</taxon>
        <taxon>Embryophyta</taxon>
        <taxon>Tracheophyta</taxon>
        <taxon>Spermatophyta</taxon>
        <taxon>Magnoliopsida</taxon>
        <taxon>eudicotyledons</taxon>
        <taxon>Gunneridae</taxon>
        <taxon>Pentapetalae</taxon>
        <taxon>asterids</taxon>
        <taxon>campanulids</taxon>
        <taxon>Asterales</taxon>
        <taxon>Asteraceae</taxon>
        <taxon>Asteroideae</taxon>
        <taxon>Heliantheae alliance</taxon>
        <taxon>Eupatorieae</taxon>
        <taxon>Mikania</taxon>
    </lineage>
</organism>
<keyword evidence="2" id="KW-1185">Reference proteome</keyword>
<dbReference type="AlphaFoldDB" id="A0A5N6LK46"/>
<sequence length="139" mass="15938">MVDQTTPKIVFDKQVKPSSVHLKKSFSENTIWKWGIKAHDWDISLLNNVNSIRGGYVAFAGDKGGFITREGILSNGQVSFDKVRYVKQLENNLLSASQICDKKYRVLFDDSSCYILKQDVTIPEDWILMSAPRKQYLYV</sequence>
<evidence type="ECO:0000313" key="1">
    <source>
        <dbReference type="EMBL" id="KAD2210649.1"/>
    </source>
</evidence>
<evidence type="ECO:0000313" key="2">
    <source>
        <dbReference type="Proteomes" id="UP000326396"/>
    </source>
</evidence>
<proteinExistence type="predicted"/>
<gene>
    <name evidence="1" type="ORF">E3N88_41629</name>
</gene>